<dbReference type="FunCoup" id="A0A7M7N0V9">
    <property type="interactions" value="1071"/>
</dbReference>
<evidence type="ECO:0000256" key="8">
    <source>
        <dbReference type="RuleBase" id="RU000585"/>
    </source>
</evidence>
<evidence type="ECO:0000256" key="2">
    <source>
        <dbReference type="ARBA" id="ARBA00004777"/>
    </source>
</evidence>
<dbReference type="HAMAP" id="MF_00051">
    <property type="entry name" value="SHMT"/>
    <property type="match status" value="1"/>
</dbReference>
<dbReference type="GO" id="GO:0030170">
    <property type="term" value="F:pyridoxal phosphate binding"/>
    <property type="evidence" value="ECO:0000318"/>
    <property type="project" value="GO_Central"/>
</dbReference>
<dbReference type="RefSeq" id="XP_030829045.1">
    <property type="nucleotide sequence ID" value="XM_030973185.1"/>
</dbReference>
<evidence type="ECO:0000256" key="5">
    <source>
        <dbReference type="ARBA" id="ARBA00022679"/>
    </source>
</evidence>
<dbReference type="InterPro" id="IPR015421">
    <property type="entry name" value="PyrdxlP-dep_Trfase_major"/>
</dbReference>
<dbReference type="InParanoid" id="A0A7M7N0V9"/>
<dbReference type="OMA" id="CATTHKV"/>
<dbReference type="InterPro" id="IPR039429">
    <property type="entry name" value="SHMT-like_dom"/>
</dbReference>
<organism evidence="10 11">
    <name type="scientific">Strongylocentrotus purpuratus</name>
    <name type="common">Purple sea urchin</name>
    <dbReference type="NCBI Taxonomy" id="7668"/>
    <lineage>
        <taxon>Eukaryota</taxon>
        <taxon>Metazoa</taxon>
        <taxon>Echinodermata</taxon>
        <taxon>Eleutherozoa</taxon>
        <taxon>Echinozoa</taxon>
        <taxon>Echinoidea</taxon>
        <taxon>Euechinoidea</taxon>
        <taxon>Echinacea</taxon>
        <taxon>Camarodonta</taxon>
        <taxon>Echinidea</taxon>
        <taxon>Strongylocentrotidae</taxon>
        <taxon>Strongylocentrotus</taxon>
    </lineage>
</organism>
<evidence type="ECO:0000256" key="3">
    <source>
        <dbReference type="ARBA" id="ARBA00006376"/>
    </source>
</evidence>
<dbReference type="OrthoDB" id="10265628at2759"/>
<comment type="catalytic activity">
    <reaction evidence="8">
        <text>(6R)-5,10-methylene-5,6,7,8-tetrahydrofolate + glycine + H2O = (6S)-5,6,7,8-tetrahydrofolate + L-serine</text>
        <dbReference type="Rhea" id="RHEA:15481"/>
        <dbReference type="ChEBI" id="CHEBI:15377"/>
        <dbReference type="ChEBI" id="CHEBI:15636"/>
        <dbReference type="ChEBI" id="CHEBI:33384"/>
        <dbReference type="ChEBI" id="CHEBI:57305"/>
        <dbReference type="ChEBI" id="CHEBI:57453"/>
        <dbReference type="EC" id="2.1.2.1"/>
    </reaction>
</comment>
<dbReference type="InterPro" id="IPR015422">
    <property type="entry name" value="PyrdxlP-dep_Trfase_small"/>
</dbReference>
<evidence type="ECO:0000256" key="4">
    <source>
        <dbReference type="ARBA" id="ARBA00022563"/>
    </source>
</evidence>
<dbReference type="Pfam" id="PF00464">
    <property type="entry name" value="SHMT"/>
    <property type="match status" value="1"/>
</dbReference>
<reference evidence="10" key="2">
    <citation type="submission" date="2021-01" db="UniProtKB">
        <authorList>
            <consortium name="EnsemblMetazoa"/>
        </authorList>
    </citation>
    <scope>IDENTIFICATION</scope>
</reference>
<dbReference type="FunFam" id="3.90.1150.10:FF:000120">
    <property type="entry name" value="Serine hydroxymethyltransferase"/>
    <property type="match status" value="1"/>
</dbReference>
<proteinExistence type="inferred from homology"/>
<dbReference type="InterPro" id="IPR019798">
    <property type="entry name" value="Ser_HO-MeTrfase_PLP_BS"/>
</dbReference>
<evidence type="ECO:0000259" key="9">
    <source>
        <dbReference type="Pfam" id="PF00464"/>
    </source>
</evidence>
<protein>
    <recommendedName>
        <fullName evidence="8">Serine hydroxymethyltransferase</fullName>
        <ecNumber evidence="8">2.1.2.1</ecNumber>
    </recommendedName>
</protein>
<dbReference type="KEGG" id="spu:754129"/>
<dbReference type="Gene3D" id="3.40.640.10">
    <property type="entry name" value="Type I PLP-dependent aspartate aminotransferase-like (Major domain)"/>
    <property type="match status" value="1"/>
</dbReference>
<keyword evidence="5 8" id="KW-0808">Transferase</keyword>
<dbReference type="PIRSF" id="PIRSF000412">
    <property type="entry name" value="SHMT"/>
    <property type="match status" value="1"/>
</dbReference>
<evidence type="ECO:0000313" key="10">
    <source>
        <dbReference type="EnsemblMetazoa" id="XP_030829045"/>
    </source>
</evidence>
<dbReference type="UniPathway" id="UPA00193"/>
<dbReference type="InterPro" id="IPR049943">
    <property type="entry name" value="Ser_HO-MeTrfase-like"/>
</dbReference>
<dbReference type="InterPro" id="IPR015424">
    <property type="entry name" value="PyrdxlP-dep_Trfase"/>
</dbReference>
<dbReference type="Proteomes" id="UP000007110">
    <property type="component" value="Unassembled WGS sequence"/>
</dbReference>
<name>A0A7M7N0V9_STRPU</name>
<dbReference type="GO" id="GO:0046653">
    <property type="term" value="P:tetrahydrofolate metabolic process"/>
    <property type="evidence" value="ECO:0000318"/>
    <property type="project" value="GO_Central"/>
</dbReference>
<comment type="pathway">
    <text evidence="2 8">One-carbon metabolism; tetrahydrofolate interconversion.</text>
</comment>
<dbReference type="PROSITE" id="PS00096">
    <property type="entry name" value="SHMT"/>
    <property type="match status" value="1"/>
</dbReference>
<dbReference type="GO" id="GO:0004372">
    <property type="term" value="F:glycine hydroxymethyltransferase activity"/>
    <property type="evidence" value="ECO:0000318"/>
    <property type="project" value="GO_Central"/>
</dbReference>
<dbReference type="GO" id="GO:0019264">
    <property type="term" value="P:glycine biosynthetic process from serine"/>
    <property type="evidence" value="ECO:0000318"/>
    <property type="project" value="GO_Central"/>
</dbReference>
<keyword evidence="4 8" id="KW-0554">One-carbon metabolism</keyword>
<keyword evidence="6 7" id="KW-0663">Pyridoxal phosphate</keyword>
<dbReference type="Gene3D" id="3.90.1150.10">
    <property type="entry name" value="Aspartate Aminotransferase, domain 1"/>
    <property type="match status" value="1"/>
</dbReference>
<dbReference type="InterPro" id="IPR001085">
    <property type="entry name" value="Ser_HO-MeTrfase"/>
</dbReference>
<feature type="domain" description="Serine hydroxymethyltransferase-like" evidence="9">
    <location>
        <begin position="38"/>
        <end position="436"/>
    </location>
</feature>
<dbReference type="EC" id="2.1.2.1" evidence="8"/>
<dbReference type="AlphaFoldDB" id="A0A7M7N0V9"/>
<dbReference type="FunFam" id="3.40.640.10:FF:000097">
    <property type="entry name" value="Serine hydroxymethyltransferase"/>
    <property type="match status" value="1"/>
</dbReference>
<comment type="function">
    <text evidence="8">Interconversion of serine and glycine.</text>
</comment>
<comment type="cofactor">
    <cofactor evidence="1 7 8">
        <name>pyridoxal 5'-phosphate</name>
        <dbReference type="ChEBI" id="CHEBI:597326"/>
    </cofactor>
</comment>
<dbReference type="PANTHER" id="PTHR11680:SF28">
    <property type="entry name" value="SERINE HYDROXYMETHYLTRANSFERASE, MITOCHONDRIAL"/>
    <property type="match status" value="1"/>
</dbReference>
<accession>A0A7M7N0V9</accession>
<evidence type="ECO:0000313" key="11">
    <source>
        <dbReference type="Proteomes" id="UP000007110"/>
    </source>
</evidence>
<dbReference type="GO" id="GO:0005739">
    <property type="term" value="C:mitochondrion"/>
    <property type="evidence" value="ECO:0000318"/>
    <property type="project" value="GO_Central"/>
</dbReference>
<dbReference type="GO" id="GO:0035999">
    <property type="term" value="P:tetrahydrofolate interconversion"/>
    <property type="evidence" value="ECO:0007669"/>
    <property type="project" value="UniProtKB-UniPathway"/>
</dbReference>
<dbReference type="NCBIfam" id="NF000586">
    <property type="entry name" value="PRK00011.1"/>
    <property type="match status" value="1"/>
</dbReference>
<evidence type="ECO:0000256" key="1">
    <source>
        <dbReference type="ARBA" id="ARBA00001933"/>
    </source>
</evidence>
<dbReference type="PANTHER" id="PTHR11680">
    <property type="entry name" value="SERINE HYDROXYMETHYLTRANSFERASE"/>
    <property type="match status" value="1"/>
</dbReference>
<evidence type="ECO:0000256" key="7">
    <source>
        <dbReference type="PIRSR" id="PIRSR000412-50"/>
    </source>
</evidence>
<dbReference type="SUPFAM" id="SSF53383">
    <property type="entry name" value="PLP-dependent transferases"/>
    <property type="match status" value="1"/>
</dbReference>
<keyword evidence="11" id="KW-1185">Reference proteome</keyword>
<reference evidence="11" key="1">
    <citation type="submission" date="2015-02" db="EMBL/GenBank/DDBJ databases">
        <title>Genome sequencing for Strongylocentrotus purpuratus.</title>
        <authorList>
            <person name="Murali S."/>
            <person name="Liu Y."/>
            <person name="Vee V."/>
            <person name="English A."/>
            <person name="Wang M."/>
            <person name="Skinner E."/>
            <person name="Han Y."/>
            <person name="Muzny D.M."/>
            <person name="Worley K.C."/>
            <person name="Gibbs R.A."/>
        </authorList>
    </citation>
    <scope>NUCLEOTIDE SEQUENCE</scope>
</reference>
<dbReference type="CDD" id="cd00378">
    <property type="entry name" value="SHMT"/>
    <property type="match status" value="1"/>
</dbReference>
<comment type="similarity">
    <text evidence="3 8">Belongs to the SHMT family.</text>
</comment>
<evidence type="ECO:0000256" key="6">
    <source>
        <dbReference type="ARBA" id="ARBA00022898"/>
    </source>
</evidence>
<dbReference type="GeneID" id="754129"/>
<dbReference type="CTD" id="6472"/>
<feature type="modified residue" description="N6-(pyridoxal phosphate)lysine" evidence="7">
    <location>
        <position position="269"/>
    </location>
</feature>
<dbReference type="EnsemblMetazoa" id="XM_030973185">
    <property type="protein sequence ID" value="XP_030829045"/>
    <property type="gene ID" value="LOC754129"/>
</dbReference>
<sequence length="491" mass="54083">MMSRLLCRTAARQLSTATKFPAGAAESPASAWGGNLKLKETDPELVDIIAQEKDRQHRGLELVASENFTSTSVMDCLGTCLTNKYSEGYPFRRYYGGTQVIDKLETLCQDRALELFDLDPAQWGVNVQPYSGSPANFAVYTGLLQPHDRVMGLDLPHGGHLTHGFMTPSKRVSATSIYFESMPYRLNEKTGLIDYDKLEETARLFRPKLLIAGYSAYPRKLDYARFRSICDEVKSYLLSDMAHIAGLVAAKKFPSPFEHSDVVTTTTHKTLRGPRSGMIFYRVGKKGTHPKTGKDIMYDFKSRIDEALFPGLQGGPHNPQIAGVATALKQANTPMFREYQDQVLKNCNALAERLMEKGYTLVTGGTENHLVLVDLRPMGGDGTRAGLILDEVSITINKNTCPGDTSALSPGGIRIGAPAMTSRGFSEADFVKCADLVNEGIQISLEINGKVGKKLKDFKTCLANDPEVAAKINDLRTRVEGFTRQFPMPGY</sequence>